<dbReference type="SUPFAM" id="SSF52540">
    <property type="entry name" value="P-loop containing nucleoside triphosphate hydrolases"/>
    <property type="match status" value="1"/>
</dbReference>
<evidence type="ECO:0000256" key="3">
    <source>
        <dbReference type="ARBA" id="ARBA00022475"/>
    </source>
</evidence>
<gene>
    <name evidence="12" type="ORF">RMN56_12545</name>
</gene>
<dbReference type="Pfam" id="PF13732">
    <property type="entry name" value="DrrA1-3_C"/>
    <property type="match status" value="1"/>
</dbReference>
<dbReference type="InterPro" id="IPR003593">
    <property type="entry name" value="AAA+_ATPase"/>
</dbReference>
<evidence type="ECO:0000256" key="5">
    <source>
        <dbReference type="ARBA" id="ARBA00022840"/>
    </source>
</evidence>
<protein>
    <submittedName>
        <fullName evidence="12">ATP-binding cassette domain-containing protein</fullName>
    </submittedName>
</protein>
<keyword evidence="5 12" id="KW-0067">ATP-binding</keyword>
<dbReference type="EMBL" id="CP134876">
    <property type="protein sequence ID" value="WNM42106.1"/>
    <property type="molecule type" value="Genomic_DNA"/>
</dbReference>
<keyword evidence="2" id="KW-0813">Transport</keyword>
<evidence type="ECO:0000313" key="13">
    <source>
        <dbReference type="Proteomes" id="UP001303001"/>
    </source>
</evidence>
<dbReference type="PROSITE" id="PS00211">
    <property type="entry name" value="ABC_TRANSPORTER_1"/>
    <property type="match status" value="1"/>
</dbReference>
<dbReference type="PANTHER" id="PTHR42711:SF19">
    <property type="entry name" value="DOXORUBICIN RESISTANCE ATP-BINDING PROTEIN DRRA"/>
    <property type="match status" value="1"/>
</dbReference>
<feature type="domain" description="ABC transporter" evidence="11">
    <location>
        <begin position="5"/>
        <end position="235"/>
    </location>
</feature>
<evidence type="ECO:0000256" key="6">
    <source>
        <dbReference type="ARBA" id="ARBA00022967"/>
    </source>
</evidence>
<comment type="subcellular location">
    <subcellularLocation>
        <location evidence="1">Cell membrane</location>
        <topology evidence="1">Peripheral membrane protein</topology>
        <orientation evidence="1">Cytoplasmic side</orientation>
    </subcellularLocation>
</comment>
<evidence type="ECO:0000256" key="4">
    <source>
        <dbReference type="ARBA" id="ARBA00022741"/>
    </source>
</evidence>
<dbReference type="Gene3D" id="3.40.50.300">
    <property type="entry name" value="P-loop containing nucleotide triphosphate hydrolases"/>
    <property type="match status" value="1"/>
</dbReference>
<evidence type="ECO:0000256" key="9">
    <source>
        <dbReference type="ARBA" id="ARBA00049985"/>
    </source>
</evidence>
<dbReference type="InterPro" id="IPR003439">
    <property type="entry name" value="ABC_transporter-like_ATP-bd"/>
</dbReference>
<dbReference type="PROSITE" id="PS50893">
    <property type="entry name" value="ABC_TRANSPORTER_2"/>
    <property type="match status" value="1"/>
</dbReference>
<comment type="similarity">
    <text evidence="9">Belongs to the ABC transporter superfamily. Drug exporter-1 (DrugE1) (TC 3.A.1.105) family.</text>
</comment>
<evidence type="ECO:0000313" key="12">
    <source>
        <dbReference type="EMBL" id="WNM42106.1"/>
    </source>
</evidence>
<dbReference type="Proteomes" id="UP001303001">
    <property type="component" value="Chromosome"/>
</dbReference>
<organism evidence="12 13">
    <name type="scientific">Micromonospora halotolerans</name>
    <dbReference type="NCBI Taxonomy" id="709879"/>
    <lineage>
        <taxon>Bacteria</taxon>
        <taxon>Bacillati</taxon>
        <taxon>Actinomycetota</taxon>
        <taxon>Actinomycetes</taxon>
        <taxon>Micromonosporales</taxon>
        <taxon>Micromonosporaceae</taxon>
        <taxon>Micromonospora</taxon>
    </lineage>
</organism>
<dbReference type="PANTHER" id="PTHR42711">
    <property type="entry name" value="ABC TRANSPORTER ATP-BINDING PROTEIN"/>
    <property type="match status" value="1"/>
</dbReference>
<dbReference type="InterPro" id="IPR050763">
    <property type="entry name" value="ABC_transporter_ATP-binding"/>
</dbReference>
<reference evidence="12 13" key="1">
    <citation type="submission" date="2023-09" db="EMBL/GenBank/DDBJ databases">
        <title>Micromonospora halotolerans DSM 45598 genome sequence.</title>
        <authorList>
            <person name="Mo P."/>
        </authorList>
    </citation>
    <scope>NUCLEOTIDE SEQUENCE [LARGE SCALE GENOMIC DNA]</scope>
    <source>
        <strain evidence="12 13">DSM 45598</strain>
    </source>
</reference>
<feature type="region of interest" description="Disordered" evidence="10">
    <location>
        <begin position="311"/>
        <end position="340"/>
    </location>
</feature>
<dbReference type="GO" id="GO:0005524">
    <property type="term" value="F:ATP binding"/>
    <property type="evidence" value="ECO:0007669"/>
    <property type="project" value="UniProtKB-KW"/>
</dbReference>
<keyword evidence="3" id="KW-1003">Cell membrane</keyword>
<keyword evidence="4" id="KW-0547">Nucleotide-binding</keyword>
<evidence type="ECO:0000256" key="7">
    <source>
        <dbReference type="ARBA" id="ARBA00023136"/>
    </source>
</evidence>
<keyword evidence="7" id="KW-0472">Membrane</keyword>
<dbReference type="InterPro" id="IPR027417">
    <property type="entry name" value="P-loop_NTPase"/>
</dbReference>
<keyword evidence="13" id="KW-1185">Reference proteome</keyword>
<name>A0ABZ0A3E9_9ACTN</name>
<accession>A0ABZ0A3E9</accession>
<evidence type="ECO:0000256" key="1">
    <source>
        <dbReference type="ARBA" id="ARBA00004413"/>
    </source>
</evidence>
<sequence>MSLMIEAVGLRKSFGKVVALDGLDVRLEAGQVAAILGPNGAGKTTFLRMLSTLVRPDGGTLRVCGVDATAEPARVRQLIGLAGQHATVEPALTGRENLQMIARLFGQDRRTARASAAETLERLRLGEAGDRLVRTYSGGMRRRLDLGASLVGRPRLLLLDEPTTGLDPQSRIELWDTVRALTTDGTDVLLTTQYLEEADRLADTILIIDHGQVIASGTAKELKSRAGRDIVEIHVRDREDLDRAVRALARIGAEQPVVDHGSLTASVAVDSGPDRLREALQEVGERGVHVEDVALRRPTLDEVFLSLTGSTPAAERCGGEPRPPGSAAGIEPETVSRSAR</sequence>
<dbReference type="RefSeq" id="WP_313723970.1">
    <property type="nucleotide sequence ID" value="NZ_CP134876.1"/>
</dbReference>
<dbReference type="InterPro" id="IPR017871">
    <property type="entry name" value="ABC_transporter-like_CS"/>
</dbReference>
<dbReference type="InterPro" id="IPR025302">
    <property type="entry name" value="DrrA1/2-like_C"/>
</dbReference>
<keyword evidence="6" id="KW-1278">Translocase</keyword>
<keyword evidence="8" id="KW-0046">Antibiotic resistance</keyword>
<evidence type="ECO:0000256" key="2">
    <source>
        <dbReference type="ARBA" id="ARBA00022448"/>
    </source>
</evidence>
<proteinExistence type="inferred from homology"/>
<dbReference type="SMART" id="SM00382">
    <property type="entry name" value="AAA"/>
    <property type="match status" value="1"/>
</dbReference>
<dbReference type="InterPro" id="IPR005894">
    <property type="entry name" value="DrrA"/>
</dbReference>
<evidence type="ECO:0000256" key="10">
    <source>
        <dbReference type="SAM" id="MobiDB-lite"/>
    </source>
</evidence>
<dbReference type="NCBIfam" id="TIGR01188">
    <property type="entry name" value="drrA"/>
    <property type="match status" value="1"/>
</dbReference>
<evidence type="ECO:0000256" key="8">
    <source>
        <dbReference type="ARBA" id="ARBA00023251"/>
    </source>
</evidence>
<evidence type="ECO:0000259" key="11">
    <source>
        <dbReference type="PROSITE" id="PS50893"/>
    </source>
</evidence>
<dbReference type="Pfam" id="PF00005">
    <property type="entry name" value="ABC_tran"/>
    <property type="match status" value="1"/>
</dbReference>